<keyword evidence="3" id="KW-0808">Transferase</keyword>
<dbReference type="AlphaFoldDB" id="Q5AWR6"/>
<dbReference type="OMA" id="WHSVERW"/>
<keyword evidence="2" id="KW-0489">Methyltransferase</keyword>
<dbReference type="HOGENOM" id="CLU_049344_0_1_1"/>
<protein>
    <recommendedName>
        <fullName evidence="5">Methyltransferase type 11 domain-containing protein</fullName>
    </recommendedName>
</protein>
<dbReference type="VEuPathDB" id="FungiDB:AN7264"/>
<dbReference type="GeneID" id="2869927"/>
<dbReference type="Proteomes" id="UP000000560">
    <property type="component" value="Chromosome IV"/>
</dbReference>
<dbReference type="STRING" id="227321.Q5AWR6"/>
<dbReference type="SUPFAM" id="SSF53335">
    <property type="entry name" value="S-adenosyl-L-methionine-dependent methyltransferases"/>
    <property type="match status" value="1"/>
</dbReference>
<dbReference type="Gene3D" id="3.40.50.150">
    <property type="entry name" value="Vaccinia Virus protein VP39"/>
    <property type="match status" value="1"/>
</dbReference>
<organism evidence="6 7">
    <name type="scientific">Emericella nidulans (strain FGSC A4 / ATCC 38163 / CBS 112.46 / NRRL 194 / M139)</name>
    <name type="common">Aspergillus nidulans</name>
    <dbReference type="NCBI Taxonomy" id="227321"/>
    <lineage>
        <taxon>Eukaryota</taxon>
        <taxon>Fungi</taxon>
        <taxon>Dikarya</taxon>
        <taxon>Ascomycota</taxon>
        <taxon>Pezizomycotina</taxon>
        <taxon>Eurotiomycetes</taxon>
        <taxon>Eurotiomycetidae</taxon>
        <taxon>Eurotiales</taxon>
        <taxon>Aspergillaceae</taxon>
        <taxon>Aspergillus</taxon>
        <taxon>Aspergillus subgen. Nidulantes</taxon>
    </lineage>
</organism>
<dbReference type="GO" id="GO:0008757">
    <property type="term" value="F:S-adenosylmethionine-dependent methyltransferase activity"/>
    <property type="evidence" value="ECO:0007669"/>
    <property type="project" value="InterPro"/>
</dbReference>
<accession>Q5AWR6</accession>
<dbReference type="RefSeq" id="XP_680533.1">
    <property type="nucleotide sequence ID" value="XM_675441.2"/>
</dbReference>
<keyword evidence="4" id="KW-0949">S-adenosyl-L-methionine</keyword>
<name>Q5AWR6_EMENI</name>
<comment type="similarity">
    <text evidence="1">Belongs to the methyltransferase superfamily.</text>
</comment>
<reference evidence="7" key="2">
    <citation type="journal article" date="2009" name="Fungal Genet. Biol.">
        <title>The 2008 update of the Aspergillus nidulans genome annotation: a community effort.</title>
        <authorList>
            <person name="Wortman J.R."/>
            <person name="Gilsenan J.M."/>
            <person name="Joardar V."/>
            <person name="Deegan J."/>
            <person name="Clutterbuck J."/>
            <person name="Andersen M.R."/>
            <person name="Archer D."/>
            <person name="Bencina M."/>
            <person name="Braus G."/>
            <person name="Coutinho P."/>
            <person name="von Dohren H."/>
            <person name="Doonan J."/>
            <person name="Driessen A.J."/>
            <person name="Durek P."/>
            <person name="Espeso E."/>
            <person name="Fekete E."/>
            <person name="Flipphi M."/>
            <person name="Estrada C.G."/>
            <person name="Geysens S."/>
            <person name="Goldman G."/>
            <person name="de Groot P.W."/>
            <person name="Hansen K."/>
            <person name="Harris S.D."/>
            <person name="Heinekamp T."/>
            <person name="Helmstaedt K."/>
            <person name="Henrissat B."/>
            <person name="Hofmann G."/>
            <person name="Homan T."/>
            <person name="Horio T."/>
            <person name="Horiuchi H."/>
            <person name="James S."/>
            <person name="Jones M."/>
            <person name="Karaffa L."/>
            <person name="Karanyi Z."/>
            <person name="Kato M."/>
            <person name="Keller N."/>
            <person name="Kelly D.E."/>
            <person name="Kiel J.A."/>
            <person name="Kim J.M."/>
            <person name="van der Klei I.J."/>
            <person name="Klis F.M."/>
            <person name="Kovalchuk A."/>
            <person name="Krasevec N."/>
            <person name="Kubicek C.P."/>
            <person name="Liu B."/>
            <person name="Maccabe A."/>
            <person name="Meyer V."/>
            <person name="Mirabito P."/>
            <person name="Miskei M."/>
            <person name="Mos M."/>
            <person name="Mullins J."/>
            <person name="Nelson D.R."/>
            <person name="Nielsen J."/>
            <person name="Oakley B.R."/>
            <person name="Osmani S.A."/>
            <person name="Pakula T."/>
            <person name="Paszewski A."/>
            <person name="Paulsen I."/>
            <person name="Pilsyk S."/>
            <person name="Pocsi I."/>
            <person name="Punt P.J."/>
            <person name="Ram A.F."/>
            <person name="Ren Q."/>
            <person name="Robellet X."/>
            <person name="Robson G."/>
            <person name="Seiboth B."/>
            <person name="van Solingen P."/>
            <person name="Specht T."/>
            <person name="Sun J."/>
            <person name="Taheri-Talesh N."/>
            <person name="Takeshita N."/>
            <person name="Ussery D."/>
            <person name="vanKuyk P.A."/>
            <person name="Visser H."/>
            <person name="van de Vondervoort P.J."/>
            <person name="de Vries R.P."/>
            <person name="Walton J."/>
            <person name="Xiang X."/>
            <person name="Xiong Y."/>
            <person name="Zeng A.P."/>
            <person name="Brandt B.W."/>
            <person name="Cornell M.J."/>
            <person name="van den Hondel C.A."/>
            <person name="Visser J."/>
            <person name="Oliver S.G."/>
            <person name="Turner G."/>
        </authorList>
    </citation>
    <scope>GENOME REANNOTATION</scope>
    <source>
        <strain evidence="7">FGSC A4 / ATCC 38163 / CBS 112.46 / NRRL 194 / M139</strain>
    </source>
</reference>
<evidence type="ECO:0000256" key="1">
    <source>
        <dbReference type="ARBA" id="ARBA00008361"/>
    </source>
</evidence>
<keyword evidence="7" id="KW-1185">Reference proteome</keyword>
<dbReference type="GO" id="GO:0032259">
    <property type="term" value="P:methylation"/>
    <property type="evidence" value="ECO:0007669"/>
    <property type="project" value="UniProtKB-KW"/>
</dbReference>
<dbReference type="PANTHER" id="PTHR44942:SF4">
    <property type="entry name" value="METHYLTRANSFERASE TYPE 11 DOMAIN-CONTAINING PROTEIN"/>
    <property type="match status" value="1"/>
</dbReference>
<dbReference type="InParanoid" id="Q5AWR6"/>
<proteinExistence type="inferred from homology"/>
<dbReference type="OrthoDB" id="10004862at2759"/>
<evidence type="ECO:0000256" key="2">
    <source>
        <dbReference type="ARBA" id="ARBA00022603"/>
    </source>
</evidence>
<dbReference type="EMBL" id="BN001304">
    <property type="protein sequence ID" value="CBF78741.1"/>
    <property type="molecule type" value="Genomic_DNA"/>
</dbReference>
<evidence type="ECO:0000259" key="5">
    <source>
        <dbReference type="Pfam" id="PF08241"/>
    </source>
</evidence>
<accession>C8VCU6</accession>
<evidence type="ECO:0000313" key="6">
    <source>
        <dbReference type="EMBL" id="CBF78741.1"/>
    </source>
</evidence>
<dbReference type="InterPro" id="IPR013216">
    <property type="entry name" value="Methyltransf_11"/>
</dbReference>
<evidence type="ECO:0000256" key="4">
    <source>
        <dbReference type="ARBA" id="ARBA00022691"/>
    </source>
</evidence>
<feature type="domain" description="Methyltransferase type 11" evidence="5">
    <location>
        <begin position="85"/>
        <end position="185"/>
    </location>
</feature>
<reference evidence="7" key="1">
    <citation type="journal article" date="2005" name="Nature">
        <title>Sequencing of Aspergillus nidulans and comparative analysis with A. fumigatus and A. oryzae.</title>
        <authorList>
            <person name="Galagan J.E."/>
            <person name="Calvo S.E."/>
            <person name="Cuomo C."/>
            <person name="Ma L.J."/>
            <person name="Wortman J.R."/>
            <person name="Batzoglou S."/>
            <person name="Lee S.I."/>
            <person name="Basturkmen M."/>
            <person name="Spevak C.C."/>
            <person name="Clutterbuck J."/>
            <person name="Kapitonov V."/>
            <person name="Jurka J."/>
            <person name="Scazzocchio C."/>
            <person name="Farman M."/>
            <person name="Butler J."/>
            <person name="Purcell S."/>
            <person name="Harris S."/>
            <person name="Braus G.H."/>
            <person name="Draht O."/>
            <person name="Busch S."/>
            <person name="D'Enfert C."/>
            <person name="Bouchier C."/>
            <person name="Goldman G.H."/>
            <person name="Bell-Pedersen D."/>
            <person name="Griffiths-Jones S."/>
            <person name="Doonan J.H."/>
            <person name="Yu J."/>
            <person name="Vienken K."/>
            <person name="Pain A."/>
            <person name="Freitag M."/>
            <person name="Selker E.U."/>
            <person name="Archer D.B."/>
            <person name="Penalva M.A."/>
            <person name="Oakley B.R."/>
            <person name="Momany M."/>
            <person name="Tanaka T."/>
            <person name="Kumagai T."/>
            <person name="Asai K."/>
            <person name="Machida M."/>
            <person name="Nierman W.C."/>
            <person name="Denning D.W."/>
            <person name="Caddick M."/>
            <person name="Hynes M."/>
            <person name="Paoletti M."/>
            <person name="Fischer R."/>
            <person name="Miller B."/>
            <person name="Dyer P."/>
            <person name="Sachs M.S."/>
            <person name="Osmani S.A."/>
            <person name="Birren B.W."/>
        </authorList>
    </citation>
    <scope>NUCLEOTIDE SEQUENCE [LARGE SCALE GENOMIC DNA]</scope>
    <source>
        <strain evidence="7">FGSC A4 / ATCC 38163 / CBS 112.46 / NRRL 194 / M139</strain>
    </source>
</reference>
<dbReference type="Pfam" id="PF08241">
    <property type="entry name" value="Methyltransf_11"/>
    <property type="match status" value="1"/>
</dbReference>
<dbReference type="PANTHER" id="PTHR44942">
    <property type="entry name" value="METHYLTRANSF_11 DOMAIN-CONTAINING PROTEIN"/>
    <property type="match status" value="1"/>
</dbReference>
<dbReference type="KEGG" id="ani:ANIA_07264"/>
<sequence length="357" mass="40701">MRVRSHCPQRVPFISHHLSRHFRTTGLSDLKNIWKLTQQDHSNYWTGYLSTRPKYTDSFYDLIYNHHATHSRNRGSFKSLSVAHDVGAGPGHVAAKLAARFSHVVVSDNNASHLEYAKRFLSRSGIPQSSFSYVSSRAEDLLLKDPGKAGSADLVACALTFPLLDTLPALQSFHTLLKTGGTLAIWFYGRAHFAEPEYALTCQPLLDEIIDHHYAGVIQGHGHEHLAQWKCVAERIACGLDYIPFSETEWANVTRYKWNTSWAGLAFFTERACGCPLDAPPSEIKQGEIVIEQEDRKMWEMSWNISQLREFVKYIFPFERMDDEPVRPLWARLEREVGSGQQRLFSWPAVLILATKK</sequence>
<evidence type="ECO:0000313" key="7">
    <source>
        <dbReference type="Proteomes" id="UP000000560"/>
    </source>
</evidence>
<evidence type="ECO:0000256" key="3">
    <source>
        <dbReference type="ARBA" id="ARBA00022679"/>
    </source>
</evidence>
<gene>
    <name evidence="6" type="ORF">ANIA_07264</name>
</gene>
<dbReference type="eggNOG" id="KOG3010">
    <property type="taxonomic scope" value="Eukaryota"/>
</dbReference>
<dbReference type="InterPro" id="IPR051052">
    <property type="entry name" value="Diverse_substrate_MTase"/>
</dbReference>
<dbReference type="InterPro" id="IPR029063">
    <property type="entry name" value="SAM-dependent_MTases_sf"/>
</dbReference>
<dbReference type="CDD" id="cd02440">
    <property type="entry name" value="AdoMet_MTases"/>
    <property type="match status" value="1"/>
</dbReference>